<evidence type="ECO:0008006" key="4">
    <source>
        <dbReference type="Google" id="ProtNLM"/>
    </source>
</evidence>
<reference evidence="2 3" key="1">
    <citation type="submission" date="2020-08" db="EMBL/GenBank/DDBJ databases">
        <title>Aphidius gifuensis genome sequencing and assembly.</title>
        <authorList>
            <person name="Du Z."/>
        </authorList>
    </citation>
    <scope>NUCLEOTIDE SEQUENCE [LARGE SCALE GENOMIC DNA]</scope>
    <source>
        <strain evidence="2">YNYX2018</strain>
        <tissue evidence="2">Adults</tissue>
    </source>
</reference>
<feature type="compositionally biased region" description="Polar residues" evidence="1">
    <location>
        <begin position="308"/>
        <end position="321"/>
    </location>
</feature>
<organism evidence="2 3">
    <name type="scientific">Aphidius gifuensis</name>
    <name type="common">Parasitoid wasp</name>
    <dbReference type="NCBI Taxonomy" id="684658"/>
    <lineage>
        <taxon>Eukaryota</taxon>
        <taxon>Metazoa</taxon>
        <taxon>Ecdysozoa</taxon>
        <taxon>Arthropoda</taxon>
        <taxon>Hexapoda</taxon>
        <taxon>Insecta</taxon>
        <taxon>Pterygota</taxon>
        <taxon>Neoptera</taxon>
        <taxon>Endopterygota</taxon>
        <taxon>Hymenoptera</taxon>
        <taxon>Apocrita</taxon>
        <taxon>Ichneumonoidea</taxon>
        <taxon>Braconidae</taxon>
        <taxon>Aphidiinae</taxon>
        <taxon>Aphidius</taxon>
    </lineage>
</organism>
<dbReference type="AlphaFoldDB" id="A0A834XW81"/>
<dbReference type="EMBL" id="JACMRX010000004">
    <property type="protein sequence ID" value="KAF7991951.1"/>
    <property type="molecule type" value="Genomic_DNA"/>
</dbReference>
<feature type="region of interest" description="Disordered" evidence="1">
    <location>
        <begin position="17"/>
        <end position="61"/>
    </location>
</feature>
<feature type="region of interest" description="Disordered" evidence="1">
    <location>
        <begin position="185"/>
        <end position="208"/>
    </location>
</feature>
<feature type="compositionally biased region" description="Low complexity" evidence="1">
    <location>
        <begin position="259"/>
        <end position="272"/>
    </location>
</feature>
<evidence type="ECO:0000313" key="2">
    <source>
        <dbReference type="EMBL" id="KAF7991951.1"/>
    </source>
</evidence>
<protein>
    <recommendedName>
        <fullName evidence="4">Protein hairless</fullName>
    </recommendedName>
</protein>
<accession>A0A834XW81</accession>
<evidence type="ECO:0000256" key="1">
    <source>
        <dbReference type="SAM" id="MobiDB-lite"/>
    </source>
</evidence>
<dbReference type="OrthoDB" id="2328924at2759"/>
<feature type="region of interest" description="Disordered" evidence="1">
    <location>
        <begin position="418"/>
        <end position="459"/>
    </location>
</feature>
<proteinExistence type="predicted"/>
<feature type="compositionally biased region" description="Low complexity" evidence="1">
    <location>
        <begin position="280"/>
        <end position="307"/>
    </location>
</feature>
<evidence type="ECO:0000313" key="3">
    <source>
        <dbReference type="Proteomes" id="UP000639338"/>
    </source>
</evidence>
<name>A0A834XW81_APHGI</name>
<feature type="compositionally biased region" description="Pro residues" evidence="1">
    <location>
        <begin position="418"/>
        <end position="429"/>
    </location>
</feature>
<dbReference type="Proteomes" id="UP000639338">
    <property type="component" value="Unassembled WGS sequence"/>
</dbReference>
<comment type="caution">
    <text evidence="2">The sequence shown here is derived from an EMBL/GenBank/DDBJ whole genome shotgun (WGS) entry which is preliminary data.</text>
</comment>
<feature type="region of interest" description="Disordered" evidence="1">
    <location>
        <begin position="251"/>
        <end position="321"/>
    </location>
</feature>
<feature type="region of interest" description="Disordered" evidence="1">
    <location>
        <begin position="90"/>
        <end position="127"/>
    </location>
</feature>
<sequence>MREKSSECTTTHVNYVRSTSEMCSRDPPALHPSLAKANGKNSSPQASPKAETKIDSGLLPTPGGRLKFFKDGKFILELSHRKDGERTTWFPVPKKTFWPPASTTPNRQESSTSLSVSDDNSSIQSSPWQRDHCWKQTHPRRCLTTEYNFYYRRDPRNRLSVSPRKLLRKRRRPLDTTIILQQQQQINSDTNKYNNRTTNNKLNNNHNNYQQSTVIGRTLTLIIDKLSRLDPNVVSPRKRILRELEKVTLEDQASKRRATPQPQQQQQQQQQQQHHHQQHQHQQVTLLSSSSSSPSSTITTTTTTSSSMTFNKNSTIQSPKQLSSYSITSILGEDKPNQEQGFLRNLLKLDDGVNSGVKYTTNHGYTRTRNIDPFLTTPATSIHHQLYGVPMLPPSGPFRSTGHWMHYPSPVHYPPPLPIYPPQPPPHPSSSPVHHYKDYREQTLTPPSDMPLNLSKHAG</sequence>
<feature type="compositionally biased region" description="Low complexity" evidence="1">
    <location>
        <begin position="110"/>
        <end position="126"/>
    </location>
</feature>
<gene>
    <name evidence="2" type="ORF">HCN44_010752</name>
</gene>
<keyword evidence="3" id="KW-1185">Reference proteome</keyword>